<comment type="caution">
    <text evidence="2">The sequence shown here is derived from an EMBL/GenBank/DDBJ whole genome shotgun (WGS) entry which is preliminary data.</text>
</comment>
<dbReference type="EMBL" id="JANEYG010000284">
    <property type="protein sequence ID" value="KAJ8910525.1"/>
    <property type="molecule type" value="Genomic_DNA"/>
</dbReference>
<keyword evidence="3" id="KW-1185">Reference proteome</keyword>
<evidence type="ECO:0000313" key="3">
    <source>
        <dbReference type="Proteomes" id="UP001159042"/>
    </source>
</evidence>
<dbReference type="Proteomes" id="UP001159042">
    <property type="component" value="Unassembled WGS sequence"/>
</dbReference>
<reference evidence="2 3" key="1">
    <citation type="journal article" date="2023" name="Insect Mol. Biol.">
        <title>Genome sequencing provides insights into the evolution of gene families encoding plant cell wall-degrading enzymes in longhorned beetles.</title>
        <authorList>
            <person name="Shin N.R."/>
            <person name="Okamura Y."/>
            <person name="Kirsch R."/>
            <person name="Pauchet Y."/>
        </authorList>
    </citation>
    <scope>NUCLEOTIDE SEQUENCE [LARGE SCALE GENOMIC DNA]</scope>
    <source>
        <strain evidence="2">EAD_L_NR</strain>
    </source>
</reference>
<dbReference type="AlphaFoldDB" id="A0AAV8V8F7"/>
<feature type="region of interest" description="Disordered" evidence="1">
    <location>
        <begin position="1"/>
        <end position="38"/>
    </location>
</feature>
<feature type="compositionally biased region" description="Basic and acidic residues" evidence="1">
    <location>
        <begin position="1"/>
        <end position="13"/>
    </location>
</feature>
<feature type="compositionally biased region" description="Polar residues" evidence="1">
    <location>
        <begin position="14"/>
        <end position="29"/>
    </location>
</feature>
<name>A0AAV8V8F7_9CUCU</name>
<proteinExistence type="predicted"/>
<accession>A0AAV8V8F7</accession>
<evidence type="ECO:0000256" key="1">
    <source>
        <dbReference type="SAM" id="MobiDB-lite"/>
    </source>
</evidence>
<gene>
    <name evidence="2" type="ORF">NQ315_012822</name>
</gene>
<sequence length="106" mass="12030">MREAVKTKRDGKSNDGNTTRGTQEVNPSQHESRPAHDLALGTANELGAGIILMSEPNRNAIQLRKDWLYDTDIDTAIKVKDRNIIIKKARDRPKLYLHRNTCVHNI</sequence>
<organism evidence="2 3">
    <name type="scientific">Exocentrus adspersus</name>
    <dbReference type="NCBI Taxonomy" id="1586481"/>
    <lineage>
        <taxon>Eukaryota</taxon>
        <taxon>Metazoa</taxon>
        <taxon>Ecdysozoa</taxon>
        <taxon>Arthropoda</taxon>
        <taxon>Hexapoda</taxon>
        <taxon>Insecta</taxon>
        <taxon>Pterygota</taxon>
        <taxon>Neoptera</taxon>
        <taxon>Endopterygota</taxon>
        <taxon>Coleoptera</taxon>
        <taxon>Polyphaga</taxon>
        <taxon>Cucujiformia</taxon>
        <taxon>Chrysomeloidea</taxon>
        <taxon>Cerambycidae</taxon>
        <taxon>Lamiinae</taxon>
        <taxon>Acanthocinini</taxon>
        <taxon>Exocentrus</taxon>
    </lineage>
</organism>
<protein>
    <submittedName>
        <fullName evidence="2">Uncharacterized protein</fullName>
    </submittedName>
</protein>
<evidence type="ECO:0000313" key="2">
    <source>
        <dbReference type="EMBL" id="KAJ8910525.1"/>
    </source>
</evidence>